<accession>E7RPI4</accession>
<evidence type="ECO:0000313" key="1">
    <source>
        <dbReference type="EMBL" id="EFZ37627.1"/>
    </source>
</evidence>
<keyword evidence="2" id="KW-1185">Reference proteome</keyword>
<evidence type="ECO:0008006" key="3">
    <source>
        <dbReference type="Google" id="ProtNLM"/>
    </source>
</evidence>
<dbReference type="AlphaFoldDB" id="E7RPI4"/>
<reference evidence="1" key="1">
    <citation type="submission" date="2011-01" db="EMBL/GenBank/DDBJ databases">
        <authorList>
            <person name="Muzny D."/>
            <person name="Qin X."/>
            <person name="Buhay C."/>
            <person name="Dugan-Rocha S."/>
            <person name="Ding Y."/>
            <person name="Chen G."/>
            <person name="Hawes A."/>
            <person name="Holder M."/>
            <person name="Jhangiani S."/>
            <person name="Johnson A."/>
            <person name="Khan Z."/>
            <person name="Li Z."/>
            <person name="Liu W."/>
            <person name="Liu X."/>
            <person name="Perez L."/>
            <person name="Shen H."/>
            <person name="Wang Q."/>
            <person name="Watt J."/>
            <person name="Xi L."/>
            <person name="Xin Y."/>
            <person name="Zhou J."/>
            <person name="Deng J."/>
            <person name="Jiang H."/>
            <person name="Liu Y."/>
            <person name="Qu J."/>
            <person name="Song X.-Z."/>
            <person name="Zhang L."/>
            <person name="Villasana D."/>
            <person name="Johnson A."/>
            <person name="Liu J."/>
            <person name="Liyanage D."/>
            <person name="Lorensuhewa L."/>
            <person name="Robinson T."/>
            <person name="Song A."/>
            <person name="Song B.-B."/>
            <person name="Dinh H."/>
            <person name="Thornton R."/>
            <person name="Coyle M."/>
            <person name="Francisco L."/>
            <person name="Jackson L."/>
            <person name="Javaid M."/>
            <person name="Korchina V."/>
            <person name="Kovar C."/>
            <person name="Mata R."/>
            <person name="Mathew T."/>
            <person name="Ngo R."/>
            <person name="Nguyen L."/>
            <person name="Nguyen N."/>
            <person name="Okwuonu G."/>
            <person name="Ongeri F."/>
            <person name="Pham C."/>
            <person name="Simmons D."/>
            <person name="Wilczek-Boney K."/>
            <person name="Hale W."/>
            <person name="Jakkamsetti A."/>
            <person name="Pham P."/>
            <person name="Ruth R."/>
            <person name="San Lucas F."/>
            <person name="Warren J."/>
            <person name="Zhang J."/>
            <person name="Zhao Z."/>
            <person name="Zhou C."/>
            <person name="Zhu D."/>
            <person name="Lee S."/>
            <person name="Bess C."/>
            <person name="Blankenburg K."/>
            <person name="Forbes L."/>
            <person name="Fu Q."/>
            <person name="Gubbala S."/>
            <person name="Hirani K."/>
            <person name="Jayaseelan J.C."/>
            <person name="Lara F."/>
            <person name="Munidasa M."/>
            <person name="Palculict T."/>
            <person name="Patil S."/>
            <person name="Pu L.-L."/>
            <person name="Saada N."/>
            <person name="Tang L."/>
            <person name="Weissenberger G."/>
            <person name="Zhu Y."/>
            <person name="Hemphill L."/>
            <person name="Shang Y."/>
            <person name="Youmans B."/>
            <person name="Ayvaz T."/>
            <person name="Ross M."/>
            <person name="Santibanez J."/>
            <person name="Aqrawi P."/>
            <person name="Gross S."/>
            <person name="Joshi V."/>
            <person name="Fowler G."/>
            <person name="Nazareth L."/>
            <person name="Reid J."/>
            <person name="Worley K."/>
            <person name="Petrosino J."/>
            <person name="Highlander S."/>
            <person name="Gibbs R."/>
        </authorList>
    </citation>
    <scope>NUCLEOTIDE SEQUENCE [LARGE SCALE GENOMIC DNA]</scope>
    <source>
        <strain evidence="1">ATCC 33269</strain>
    </source>
</reference>
<evidence type="ECO:0000313" key="2">
    <source>
        <dbReference type="Proteomes" id="UP000005580"/>
    </source>
</evidence>
<organism evidence="1 2">
    <name type="scientific">Hoylesella oralis ATCC 33269</name>
    <dbReference type="NCBI Taxonomy" id="873533"/>
    <lineage>
        <taxon>Bacteria</taxon>
        <taxon>Pseudomonadati</taxon>
        <taxon>Bacteroidota</taxon>
        <taxon>Bacteroidia</taxon>
        <taxon>Bacteroidales</taxon>
        <taxon>Prevotellaceae</taxon>
        <taxon>Hoylesella</taxon>
    </lineage>
</organism>
<protein>
    <recommendedName>
        <fullName evidence="3">FeoB-associated Cys-rich membrane protein</fullName>
    </recommendedName>
</protein>
<proteinExistence type="predicted"/>
<dbReference type="RefSeq" id="WP_004368321.1">
    <property type="nucleotide sequence ID" value="NZ_GL833116.1"/>
</dbReference>
<dbReference type="EMBL" id="AEPE02000003">
    <property type="protein sequence ID" value="EFZ37627.1"/>
    <property type="molecule type" value="Genomic_DNA"/>
</dbReference>
<dbReference type="HOGENOM" id="CLU_201888_1_0_10"/>
<sequence>MVQYIIIGFVLCLSVGYAGYRIYQAIRHADDKCYGCKGCAIHDQFLLQQGKGKRKPSCYHKK</sequence>
<name>E7RPI4_9BACT</name>
<dbReference type="STRING" id="28134.SAMN05444288_1904"/>
<comment type="caution">
    <text evidence="1">The sequence shown here is derived from an EMBL/GenBank/DDBJ whole genome shotgun (WGS) entry which is preliminary data.</text>
</comment>
<dbReference type="Proteomes" id="UP000005580">
    <property type="component" value="Unassembled WGS sequence"/>
</dbReference>
<gene>
    <name evidence="1" type="ORF">HMPREF0663_11085</name>
</gene>